<reference evidence="1 2" key="1">
    <citation type="submission" date="2017-01" db="EMBL/GenBank/DDBJ databases">
        <title>Complete genome sequence of Haloterrigena daqingensis type strain (JX313T).</title>
        <authorList>
            <person name="Shuang W."/>
        </authorList>
    </citation>
    <scope>NUCLEOTIDE SEQUENCE [LARGE SCALE GENOMIC DNA]</scope>
    <source>
        <strain evidence="1 2">JX313</strain>
    </source>
</reference>
<organism evidence="1 2">
    <name type="scientific">Natronorubrum daqingense</name>
    <dbReference type="NCBI Taxonomy" id="588898"/>
    <lineage>
        <taxon>Archaea</taxon>
        <taxon>Methanobacteriati</taxon>
        <taxon>Methanobacteriota</taxon>
        <taxon>Stenosarchaea group</taxon>
        <taxon>Halobacteria</taxon>
        <taxon>Halobacteriales</taxon>
        <taxon>Natrialbaceae</taxon>
        <taxon>Natronorubrum</taxon>
    </lineage>
</organism>
<accession>A0A1P8RFI4</accession>
<sequence length="69" mass="8068">MALALLETITDTRTRYNERNDSRVLLLEAVLEPERPVALDDLAVDFDERVIPNFFRSGRLRQPLTQKLR</sequence>
<dbReference type="EMBL" id="CP019327">
    <property type="protein sequence ID" value="APX97391.1"/>
    <property type="molecule type" value="Genomic_DNA"/>
</dbReference>
<name>A0A1P8RFI4_9EURY</name>
<proteinExistence type="predicted"/>
<dbReference type="Proteomes" id="UP000187321">
    <property type="component" value="Chromosome"/>
</dbReference>
<evidence type="ECO:0000313" key="2">
    <source>
        <dbReference type="Proteomes" id="UP000187321"/>
    </source>
</evidence>
<protein>
    <submittedName>
        <fullName evidence="1">Uncharacterized protein</fullName>
    </submittedName>
</protein>
<gene>
    <name evidence="1" type="ORF">BB347_12630</name>
</gene>
<dbReference type="AlphaFoldDB" id="A0A1P8RFI4"/>
<evidence type="ECO:0000313" key="1">
    <source>
        <dbReference type="EMBL" id="APX97391.1"/>
    </source>
</evidence>
<dbReference type="KEGG" id="hda:BB347_12630"/>